<evidence type="ECO:0000313" key="1">
    <source>
        <dbReference type="EMBL" id="MFC6999024.1"/>
    </source>
</evidence>
<comment type="caution">
    <text evidence="1">The sequence shown here is derived from an EMBL/GenBank/DDBJ whole genome shotgun (WGS) entry which is preliminary data.</text>
</comment>
<name>A0ABW2DRT0_9BACT</name>
<accession>A0ABW2DRT0</accession>
<protein>
    <submittedName>
        <fullName evidence="1">Uncharacterized protein</fullName>
    </submittedName>
</protein>
<dbReference type="RefSeq" id="WP_066624237.1">
    <property type="nucleotide sequence ID" value="NZ_LRML01000015.1"/>
</dbReference>
<dbReference type="EMBL" id="JBHSYQ010000008">
    <property type="protein sequence ID" value="MFC6999024.1"/>
    <property type="molecule type" value="Genomic_DNA"/>
</dbReference>
<sequence length="63" mass="6822">MGKIGFMLSAAIGIWVMTGGSGVDQEVLAVWPIFTEVKMTVASVSAEMWQTVLVELLPAKWIP</sequence>
<proteinExistence type="predicted"/>
<gene>
    <name evidence="1" type="ORF">ACFQHR_15400</name>
</gene>
<dbReference type="Proteomes" id="UP001596405">
    <property type="component" value="Unassembled WGS sequence"/>
</dbReference>
<organism evidence="1 2">
    <name type="scientific">Rufibacter roseus</name>
    <dbReference type="NCBI Taxonomy" id="1567108"/>
    <lineage>
        <taxon>Bacteria</taxon>
        <taxon>Pseudomonadati</taxon>
        <taxon>Bacteroidota</taxon>
        <taxon>Cytophagia</taxon>
        <taxon>Cytophagales</taxon>
        <taxon>Hymenobacteraceae</taxon>
        <taxon>Rufibacter</taxon>
    </lineage>
</organism>
<keyword evidence="2" id="KW-1185">Reference proteome</keyword>
<reference evidence="2" key="1">
    <citation type="journal article" date="2019" name="Int. J. Syst. Evol. Microbiol.">
        <title>The Global Catalogue of Microorganisms (GCM) 10K type strain sequencing project: providing services to taxonomists for standard genome sequencing and annotation.</title>
        <authorList>
            <consortium name="The Broad Institute Genomics Platform"/>
            <consortium name="The Broad Institute Genome Sequencing Center for Infectious Disease"/>
            <person name="Wu L."/>
            <person name="Ma J."/>
        </authorList>
    </citation>
    <scope>NUCLEOTIDE SEQUENCE [LARGE SCALE GENOMIC DNA]</scope>
    <source>
        <strain evidence="2">CGMCC 4.7393</strain>
    </source>
</reference>
<evidence type="ECO:0000313" key="2">
    <source>
        <dbReference type="Proteomes" id="UP001596405"/>
    </source>
</evidence>